<accession>A0A6S6QWD6</accession>
<evidence type="ECO:0000259" key="3">
    <source>
        <dbReference type="Pfam" id="PF01261"/>
    </source>
</evidence>
<evidence type="ECO:0000256" key="2">
    <source>
        <dbReference type="PIRNR" id="PIRNR006241"/>
    </source>
</evidence>
<sequence>MFRSTAPGGDRRLGGVAAPLIDRLSAHIGYMFSDEPLEQRFRSAAEMGFGFVEHPNPYEIPASKLRALLQQTGVRMAQIALPPGGRGENGLACLPGRDADFRDALERGTDYAAEIGCSLVAIMAGVVPRGAERRDLWPLYIERLSLAAEAAARHGQTILVEAVGPATRNNYFIDDPYAALRAVDSVDGRNVRLLFDAFHAANAGIDAVRFAWRHLADIAHMHIADYPGRHEPGTGAFQFGKLFGTLDGAGYEGLIGLQYIPRGDTRTGLSWLDYYDC</sequence>
<name>A0A6S6QWD6_9HYPH</name>
<gene>
    <name evidence="4" type="ORF">IZ6_29720</name>
</gene>
<dbReference type="Pfam" id="PF01261">
    <property type="entry name" value="AP_endonuc_2"/>
    <property type="match status" value="1"/>
</dbReference>
<protein>
    <submittedName>
        <fullName evidence="4">Hydroxypyruvate isomerase</fullName>
    </submittedName>
</protein>
<dbReference type="Proteomes" id="UP000515317">
    <property type="component" value="Chromosome"/>
</dbReference>
<dbReference type="SUPFAM" id="SSF51658">
    <property type="entry name" value="Xylose isomerase-like"/>
    <property type="match status" value="1"/>
</dbReference>
<dbReference type="InterPro" id="IPR013022">
    <property type="entry name" value="Xyl_isomerase-like_TIM-brl"/>
</dbReference>
<evidence type="ECO:0000256" key="1">
    <source>
        <dbReference type="ARBA" id="ARBA00023235"/>
    </source>
</evidence>
<dbReference type="InterPro" id="IPR050417">
    <property type="entry name" value="Sugar_Epim/Isomerase"/>
</dbReference>
<evidence type="ECO:0000313" key="5">
    <source>
        <dbReference type="Proteomes" id="UP000515317"/>
    </source>
</evidence>
<dbReference type="GO" id="GO:0008903">
    <property type="term" value="F:hydroxypyruvate isomerase activity"/>
    <property type="evidence" value="ECO:0007669"/>
    <property type="project" value="TreeGrafter"/>
</dbReference>
<dbReference type="KEGG" id="tso:IZ6_29720"/>
<dbReference type="InterPro" id="IPR036237">
    <property type="entry name" value="Xyl_isomerase-like_sf"/>
</dbReference>
<dbReference type="AlphaFoldDB" id="A0A6S6QWD6"/>
<dbReference type="GO" id="GO:0046487">
    <property type="term" value="P:glyoxylate metabolic process"/>
    <property type="evidence" value="ECO:0007669"/>
    <property type="project" value="TreeGrafter"/>
</dbReference>
<dbReference type="PANTHER" id="PTHR43489:SF6">
    <property type="entry name" value="HYDROXYPYRUVATE ISOMERASE-RELATED"/>
    <property type="match status" value="1"/>
</dbReference>
<keyword evidence="5" id="KW-1185">Reference proteome</keyword>
<proteinExistence type="inferred from homology"/>
<evidence type="ECO:0000313" key="4">
    <source>
        <dbReference type="EMBL" id="BCJ92237.1"/>
    </source>
</evidence>
<dbReference type="PANTHER" id="PTHR43489">
    <property type="entry name" value="ISOMERASE"/>
    <property type="match status" value="1"/>
</dbReference>
<comment type="similarity">
    <text evidence="2">Belongs to the hyi family.</text>
</comment>
<feature type="domain" description="Xylose isomerase-like TIM barrel" evidence="3">
    <location>
        <begin position="41"/>
        <end position="273"/>
    </location>
</feature>
<dbReference type="EMBL" id="AP023361">
    <property type="protein sequence ID" value="BCJ92237.1"/>
    <property type="molecule type" value="Genomic_DNA"/>
</dbReference>
<dbReference type="InterPro" id="IPR026040">
    <property type="entry name" value="HyI-like"/>
</dbReference>
<keyword evidence="4" id="KW-0670">Pyruvate</keyword>
<reference evidence="4 5" key="1">
    <citation type="submission" date="2020-08" db="EMBL/GenBank/DDBJ databases">
        <title>Genome sequence of Rhizobiales bacterium strain IZ6.</title>
        <authorList>
            <person name="Nakai R."/>
            <person name="Naganuma T."/>
        </authorList>
    </citation>
    <scope>NUCLEOTIDE SEQUENCE [LARGE SCALE GENOMIC DNA]</scope>
    <source>
        <strain evidence="4 5">IZ6</strain>
    </source>
</reference>
<keyword evidence="1 2" id="KW-0413">Isomerase</keyword>
<organism evidence="4 5">
    <name type="scientific">Terrihabitans soli</name>
    <dbReference type="NCBI Taxonomy" id="708113"/>
    <lineage>
        <taxon>Bacteria</taxon>
        <taxon>Pseudomonadati</taxon>
        <taxon>Pseudomonadota</taxon>
        <taxon>Alphaproteobacteria</taxon>
        <taxon>Hyphomicrobiales</taxon>
        <taxon>Terrihabitans</taxon>
    </lineage>
</organism>
<dbReference type="Gene3D" id="3.20.20.150">
    <property type="entry name" value="Divalent-metal-dependent TIM barrel enzymes"/>
    <property type="match status" value="1"/>
</dbReference>
<dbReference type="RefSeq" id="WP_222875827.1">
    <property type="nucleotide sequence ID" value="NZ_AP023361.1"/>
</dbReference>
<dbReference type="PIRSF" id="PIRSF006241">
    <property type="entry name" value="HyI"/>
    <property type="match status" value="1"/>
</dbReference>